<dbReference type="Gene3D" id="3.30.70.1070">
    <property type="entry name" value="Sporulation related repeat"/>
    <property type="match status" value="1"/>
</dbReference>
<dbReference type="Pfam" id="PF05036">
    <property type="entry name" value="SPOR"/>
    <property type="match status" value="1"/>
</dbReference>
<dbReference type="KEGG" id="cpas:Clopa_2151"/>
<protein>
    <submittedName>
        <fullName evidence="3">Cell division protein</fullName>
    </submittedName>
</protein>
<dbReference type="OrthoDB" id="1936130at2"/>
<organism evidence="3 4">
    <name type="scientific">Clostridium pasteurianum BC1</name>
    <dbReference type="NCBI Taxonomy" id="86416"/>
    <lineage>
        <taxon>Bacteria</taxon>
        <taxon>Bacillati</taxon>
        <taxon>Bacillota</taxon>
        <taxon>Clostridia</taxon>
        <taxon>Eubacteriales</taxon>
        <taxon>Clostridiaceae</taxon>
        <taxon>Clostridium</taxon>
    </lineage>
</organism>
<keyword evidence="4" id="KW-1185">Reference proteome</keyword>
<dbReference type="InterPro" id="IPR036680">
    <property type="entry name" value="SPOR-like_sf"/>
</dbReference>
<dbReference type="STRING" id="86416.Clopa_2151"/>
<dbReference type="InterPro" id="IPR007730">
    <property type="entry name" value="SPOR-like_dom"/>
</dbReference>
<evidence type="ECO:0000259" key="2">
    <source>
        <dbReference type="Pfam" id="PF05036"/>
    </source>
</evidence>
<dbReference type="PATRIC" id="fig|86416.3.peg.2125"/>
<dbReference type="GO" id="GO:0042834">
    <property type="term" value="F:peptidoglycan binding"/>
    <property type="evidence" value="ECO:0007669"/>
    <property type="project" value="InterPro"/>
</dbReference>
<dbReference type="eggNOG" id="ENOG5034C9A">
    <property type="taxonomic scope" value="Bacteria"/>
</dbReference>
<dbReference type="RefSeq" id="WP_015615336.1">
    <property type="nucleotide sequence ID" value="NC_021182.1"/>
</dbReference>
<keyword evidence="3" id="KW-0131">Cell cycle</keyword>
<keyword evidence="1" id="KW-1133">Transmembrane helix</keyword>
<sequence>MRYTRYDIKRKKKGNKFYIVAVFIVLICAILIGTLISNIFLKNNSSVVGSSQSKAVFNQNNSVDFVFLQCGTFTKKENAQDLMNKLGKIGNPFEVEDNGNIRVMFGFYDNKKDYDAAVKLLGDNKFEAQDINYSLSKNDVCDSQIISILNASLQVINKTYDKDVKEVQTAALKDWTKKLDKVDGNYKNKIVLEEMKQHIDKLPASFSKDNANADKVFLYSQFKKLSK</sequence>
<evidence type="ECO:0000313" key="3">
    <source>
        <dbReference type="EMBL" id="AGK97029.1"/>
    </source>
</evidence>
<dbReference type="Proteomes" id="UP000013523">
    <property type="component" value="Chromosome"/>
</dbReference>
<dbReference type="GO" id="GO:0051301">
    <property type="term" value="P:cell division"/>
    <property type="evidence" value="ECO:0007669"/>
    <property type="project" value="UniProtKB-KW"/>
</dbReference>
<evidence type="ECO:0000256" key="1">
    <source>
        <dbReference type="SAM" id="Phobius"/>
    </source>
</evidence>
<keyword evidence="1" id="KW-0812">Transmembrane</keyword>
<dbReference type="EMBL" id="CP003261">
    <property type="protein sequence ID" value="AGK97029.1"/>
    <property type="molecule type" value="Genomic_DNA"/>
</dbReference>
<dbReference type="SUPFAM" id="SSF110997">
    <property type="entry name" value="Sporulation related repeat"/>
    <property type="match status" value="1"/>
</dbReference>
<accession>R4K944</accession>
<evidence type="ECO:0000313" key="4">
    <source>
        <dbReference type="Proteomes" id="UP000013523"/>
    </source>
</evidence>
<gene>
    <name evidence="3" type="ORF">Clopa_2151</name>
</gene>
<dbReference type="AlphaFoldDB" id="R4K944"/>
<keyword evidence="3" id="KW-0132">Cell division</keyword>
<dbReference type="HOGENOM" id="CLU_101302_0_0_9"/>
<keyword evidence="1" id="KW-0472">Membrane</keyword>
<feature type="domain" description="SPOR" evidence="2">
    <location>
        <begin position="66"/>
        <end position="122"/>
    </location>
</feature>
<name>R4K944_CLOPA</name>
<feature type="transmembrane region" description="Helical" evidence="1">
    <location>
        <begin position="20"/>
        <end position="41"/>
    </location>
</feature>
<proteinExistence type="predicted"/>
<reference evidence="3 4" key="1">
    <citation type="submission" date="2012-01" db="EMBL/GenBank/DDBJ databases">
        <title>Complete sequence of chromosome of Clostridium pasteurianum BC1.</title>
        <authorList>
            <consortium name="US DOE Joint Genome Institute"/>
            <person name="Lucas S."/>
            <person name="Han J."/>
            <person name="Lapidus A."/>
            <person name="Cheng J.-F."/>
            <person name="Goodwin L."/>
            <person name="Pitluck S."/>
            <person name="Peters L."/>
            <person name="Mikhailova N."/>
            <person name="Teshima H."/>
            <person name="Detter J.C."/>
            <person name="Han C."/>
            <person name="Tapia R."/>
            <person name="Land M."/>
            <person name="Hauser L."/>
            <person name="Kyrpides N."/>
            <person name="Ivanova N."/>
            <person name="Pagani I."/>
            <person name="Dunn J."/>
            <person name="Taghavi S."/>
            <person name="Francis A."/>
            <person name="van der Lelie D."/>
            <person name="Woyke T."/>
        </authorList>
    </citation>
    <scope>NUCLEOTIDE SEQUENCE [LARGE SCALE GENOMIC DNA]</scope>
    <source>
        <strain evidence="3 4">BC1</strain>
    </source>
</reference>